<dbReference type="PANTHER" id="PTHR33223:SF8">
    <property type="entry name" value="OS04G0172440 PROTEIN"/>
    <property type="match status" value="1"/>
</dbReference>
<gene>
    <name evidence="3" type="ORF">T459_07460</name>
</gene>
<evidence type="ECO:0000313" key="4">
    <source>
        <dbReference type="Proteomes" id="UP000222542"/>
    </source>
</evidence>
<dbReference type="EMBL" id="AYRZ02000003">
    <property type="protein sequence ID" value="PHT85354.1"/>
    <property type="molecule type" value="Genomic_DNA"/>
</dbReference>
<feature type="region of interest" description="Disordered" evidence="1">
    <location>
        <begin position="547"/>
        <end position="569"/>
    </location>
</feature>
<dbReference type="Gramene" id="PHT85354">
    <property type="protein sequence ID" value="PHT85354"/>
    <property type="gene ID" value="T459_07460"/>
</dbReference>
<dbReference type="NCBIfam" id="TIGR01640">
    <property type="entry name" value="F_box_assoc_1"/>
    <property type="match status" value="1"/>
</dbReference>
<accession>A0A2G2ZTQ2</accession>
<evidence type="ECO:0000259" key="2">
    <source>
        <dbReference type="Pfam" id="PF07734"/>
    </source>
</evidence>
<feature type="domain" description="F-box associated beta-propeller type 1" evidence="2">
    <location>
        <begin position="72"/>
        <end position="145"/>
    </location>
</feature>
<comment type="caution">
    <text evidence="3">The sequence shown here is derived from an EMBL/GenBank/DDBJ whole genome shotgun (WGS) entry which is preliminary data.</text>
</comment>
<sequence length="569" mass="65893">MRMLLWVCGLTREDRGRNKTIREKWEWLLWRTRCESELEMVWACDEEGHRYPVRRCERKFKKLPSPRIGFLYMYGFGYDELNDDYYKVVCLTQKVYDDDSHYNVGKIYSLKNNSWKRLDDFRIGRLSNQTGMFVNGKLYWANTAKHFGCYSDWDIIFVDLADGRWGEMEKPCYAEGELSFKPCLVFMIYNPNDDDSIRFPKVSNFGPLVEAMLFVQSLIWPFVANAPTFNVNPTVVIPHSTSDPVLNIFSDQHYALEPTFKSTGPYDCPQLPEFPPNTENPVMTEEQEKIARKLRSLELTMKNLQGLGGYKSVSYKDLCMFPGVHLPLGFEMPKFEKYDGHGDPIAHLRRYCNQLRGAREKEELLMAYFGESLSGLASKWEYAIKWRKQAGRVKPPMKESKIVEAFIQAQDETYYQHLLPALGKPFIEVLKMGEMIEDGIKTGRIVSFATLKATTQAIQKGSGSIGGKKNEEDVSAIAVGQQAWAKGPHHRYPQAQTQVYAQAPQNFYQNPLYPIPPPPYQVYNVQPYIQPPSYPHWRAPTLPSHPPTPYTYRSPFRPGFKFKPNNEMR</sequence>
<dbReference type="Proteomes" id="UP000222542">
    <property type="component" value="Unassembled WGS sequence"/>
</dbReference>
<keyword evidence="4" id="KW-1185">Reference proteome</keyword>
<evidence type="ECO:0000313" key="3">
    <source>
        <dbReference type="EMBL" id="PHT85354.1"/>
    </source>
</evidence>
<reference evidence="3 4" key="1">
    <citation type="journal article" date="2014" name="Nat. Genet.">
        <title>Genome sequence of the hot pepper provides insights into the evolution of pungency in Capsicum species.</title>
        <authorList>
            <person name="Kim S."/>
            <person name="Park M."/>
            <person name="Yeom S.I."/>
            <person name="Kim Y.M."/>
            <person name="Lee J.M."/>
            <person name="Lee H.A."/>
            <person name="Seo E."/>
            <person name="Choi J."/>
            <person name="Cheong K."/>
            <person name="Kim K.T."/>
            <person name="Jung K."/>
            <person name="Lee G.W."/>
            <person name="Oh S.K."/>
            <person name="Bae C."/>
            <person name="Kim S.B."/>
            <person name="Lee H.Y."/>
            <person name="Kim S.Y."/>
            <person name="Kim M.S."/>
            <person name="Kang B.C."/>
            <person name="Jo Y.D."/>
            <person name="Yang H.B."/>
            <person name="Jeong H.J."/>
            <person name="Kang W.H."/>
            <person name="Kwon J.K."/>
            <person name="Shin C."/>
            <person name="Lim J.Y."/>
            <person name="Park J.H."/>
            <person name="Huh J.H."/>
            <person name="Kim J.S."/>
            <person name="Kim B.D."/>
            <person name="Cohen O."/>
            <person name="Paran I."/>
            <person name="Suh M.C."/>
            <person name="Lee S.B."/>
            <person name="Kim Y.K."/>
            <person name="Shin Y."/>
            <person name="Noh S.J."/>
            <person name="Park J."/>
            <person name="Seo Y.S."/>
            <person name="Kwon S.Y."/>
            <person name="Kim H.A."/>
            <person name="Park J.M."/>
            <person name="Kim H.J."/>
            <person name="Choi S.B."/>
            <person name="Bosland P.W."/>
            <person name="Reeves G."/>
            <person name="Jo S.H."/>
            <person name="Lee B.W."/>
            <person name="Cho H.T."/>
            <person name="Choi H.S."/>
            <person name="Lee M.S."/>
            <person name="Yu Y."/>
            <person name="Do Choi Y."/>
            <person name="Park B.S."/>
            <person name="van Deynze A."/>
            <person name="Ashrafi H."/>
            <person name="Hill T."/>
            <person name="Kim W.T."/>
            <person name="Pai H.S."/>
            <person name="Ahn H.K."/>
            <person name="Yeam I."/>
            <person name="Giovannoni J.J."/>
            <person name="Rose J.K."/>
            <person name="Sorensen I."/>
            <person name="Lee S.J."/>
            <person name="Kim R.W."/>
            <person name="Choi I.Y."/>
            <person name="Choi B.S."/>
            <person name="Lim J.S."/>
            <person name="Lee Y.H."/>
            <person name="Choi D."/>
        </authorList>
    </citation>
    <scope>NUCLEOTIDE SEQUENCE [LARGE SCALE GENOMIC DNA]</scope>
    <source>
        <strain evidence="4">cv. CM334</strain>
    </source>
</reference>
<dbReference type="InterPro" id="IPR006527">
    <property type="entry name" value="F-box-assoc_dom_typ1"/>
</dbReference>
<dbReference type="InterPro" id="IPR017451">
    <property type="entry name" value="F-box-assoc_interact_dom"/>
</dbReference>
<dbReference type="AlphaFoldDB" id="A0A2G2ZTQ2"/>
<dbReference type="PANTHER" id="PTHR33223">
    <property type="entry name" value="CCHC-TYPE DOMAIN-CONTAINING PROTEIN"/>
    <property type="match status" value="1"/>
</dbReference>
<dbReference type="Pfam" id="PF07734">
    <property type="entry name" value="FBA_1"/>
    <property type="match status" value="1"/>
</dbReference>
<proteinExistence type="predicted"/>
<protein>
    <recommendedName>
        <fullName evidence="2">F-box associated beta-propeller type 1 domain-containing protein</fullName>
    </recommendedName>
</protein>
<organism evidence="3 4">
    <name type="scientific">Capsicum annuum</name>
    <name type="common">Capsicum pepper</name>
    <dbReference type="NCBI Taxonomy" id="4072"/>
    <lineage>
        <taxon>Eukaryota</taxon>
        <taxon>Viridiplantae</taxon>
        <taxon>Streptophyta</taxon>
        <taxon>Embryophyta</taxon>
        <taxon>Tracheophyta</taxon>
        <taxon>Spermatophyta</taxon>
        <taxon>Magnoliopsida</taxon>
        <taxon>eudicotyledons</taxon>
        <taxon>Gunneridae</taxon>
        <taxon>Pentapetalae</taxon>
        <taxon>asterids</taxon>
        <taxon>lamiids</taxon>
        <taxon>Solanales</taxon>
        <taxon>Solanaceae</taxon>
        <taxon>Solanoideae</taxon>
        <taxon>Capsiceae</taxon>
        <taxon>Capsicum</taxon>
    </lineage>
</organism>
<reference evidence="3 4" key="2">
    <citation type="journal article" date="2017" name="Genome Biol.">
        <title>New reference genome sequences of hot pepper reveal the massive evolution of plant disease-resistance genes by retroduplication.</title>
        <authorList>
            <person name="Kim S."/>
            <person name="Park J."/>
            <person name="Yeom S.I."/>
            <person name="Kim Y.M."/>
            <person name="Seo E."/>
            <person name="Kim K.T."/>
            <person name="Kim M.S."/>
            <person name="Lee J.M."/>
            <person name="Cheong K."/>
            <person name="Shin H.S."/>
            <person name="Kim S.B."/>
            <person name="Han K."/>
            <person name="Lee J."/>
            <person name="Park M."/>
            <person name="Lee H.A."/>
            <person name="Lee H.Y."/>
            <person name="Lee Y."/>
            <person name="Oh S."/>
            <person name="Lee J.H."/>
            <person name="Choi E."/>
            <person name="Choi E."/>
            <person name="Lee S.E."/>
            <person name="Jeon J."/>
            <person name="Kim H."/>
            <person name="Choi G."/>
            <person name="Song H."/>
            <person name="Lee J."/>
            <person name="Lee S.C."/>
            <person name="Kwon J.K."/>
            <person name="Lee H.Y."/>
            <person name="Koo N."/>
            <person name="Hong Y."/>
            <person name="Kim R.W."/>
            <person name="Kang W.H."/>
            <person name="Huh J.H."/>
            <person name="Kang B.C."/>
            <person name="Yang T.J."/>
            <person name="Lee Y.H."/>
            <person name="Bennetzen J.L."/>
            <person name="Choi D."/>
        </authorList>
    </citation>
    <scope>NUCLEOTIDE SEQUENCE [LARGE SCALE GENOMIC DNA]</scope>
    <source>
        <strain evidence="4">cv. CM334</strain>
    </source>
</reference>
<evidence type="ECO:0000256" key="1">
    <source>
        <dbReference type="SAM" id="MobiDB-lite"/>
    </source>
</evidence>
<name>A0A2G2ZTQ2_CAPAN</name>